<reference evidence="2 3" key="1">
    <citation type="submission" date="2022-11" db="EMBL/GenBank/DDBJ databases">
        <title>Haliovirga abyssi gen. nov., sp. nov., a mesophilic fermentative bacterium isolated from the Iheya North hydrothermal field and the proposal of Haliovirgaceae fam. nov.</title>
        <authorList>
            <person name="Miyazaki U."/>
            <person name="Tame A."/>
            <person name="Miyazaki J."/>
            <person name="Takai K."/>
            <person name="Sawayama S."/>
            <person name="Kitajima M."/>
            <person name="Okamoto A."/>
            <person name="Nakagawa S."/>
        </authorList>
    </citation>
    <scope>NUCLEOTIDE SEQUENCE [LARGE SCALE GENOMIC DNA]</scope>
    <source>
        <strain evidence="2 3">IC12</strain>
    </source>
</reference>
<dbReference type="EMBL" id="AP027059">
    <property type="protein sequence ID" value="BDU49611.1"/>
    <property type="molecule type" value="Genomic_DNA"/>
</dbReference>
<dbReference type="InterPro" id="IPR027417">
    <property type="entry name" value="P-loop_NTPase"/>
</dbReference>
<evidence type="ECO:0000259" key="1">
    <source>
        <dbReference type="Pfam" id="PF09820"/>
    </source>
</evidence>
<sequence>MEKNKKKRLPIGISDFKTVIEKDMYYVDKSMFIKDVIDSGQVILITRPRRFGKTLNQSMMKYFFNIQEENSELFKNLKIYKDKEIIEEYMNKYPVIYLTFKDMKALDIQAMMNKMKMELSSLYIEHDYLLNDKILKDVEKNVYNKIMNLDENNQLYESSIKKLSEYMYRYYRKKVILIIDEYDTAIQQSYLNGYYKEFIMFMSNLLGSGLKDNKYLEKGVLTGITRVSKESIFTGVNNLKVSTILDELFNDKFGMLKEEMEDILKYYNLEYEEKDVMTWYDGYNFGRVGIYNPFSIINLVDNKGKIKPYWVNTSGNKLIKDLIRKGNVSIKKKIELLLSGETIESSIEEAMIYNDLSTENESYVWTLFLFSGYLKWVEKVEESIYKLKIPNKETEGFYRKILRNILDDKNIDIENILEKLILGKIKGFKKDFKKLVMGTLSYFDVKGDEPERFYHGLILGMIVSLNKKYVVKSNRESGLGRADLLLIPRDKKDKGIVIEFKKYDEDVDKDLVDSAKRGIKQIEFKKYEEEIKSYGVEEVIKVGIAFEGKELEIVSNLENIIDN</sequence>
<gene>
    <name evidence="2" type="ORF">HLVA_01800</name>
</gene>
<name>A0AAU9D7R1_9FUSO</name>
<organism evidence="2 3">
    <name type="scientific">Haliovirga abyssi</name>
    <dbReference type="NCBI Taxonomy" id="2996794"/>
    <lineage>
        <taxon>Bacteria</taxon>
        <taxon>Fusobacteriati</taxon>
        <taxon>Fusobacteriota</taxon>
        <taxon>Fusobacteriia</taxon>
        <taxon>Fusobacteriales</taxon>
        <taxon>Haliovirgaceae</taxon>
        <taxon>Haliovirga</taxon>
    </lineage>
</organism>
<feature type="domain" description="AAA-ATPase-like" evidence="1">
    <location>
        <begin position="10"/>
        <end position="233"/>
    </location>
</feature>
<evidence type="ECO:0000313" key="2">
    <source>
        <dbReference type="EMBL" id="BDU49611.1"/>
    </source>
</evidence>
<proteinExistence type="predicted"/>
<dbReference type="Gene3D" id="3.40.50.300">
    <property type="entry name" value="P-loop containing nucleotide triphosphate hydrolases"/>
    <property type="match status" value="1"/>
</dbReference>
<evidence type="ECO:0000313" key="3">
    <source>
        <dbReference type="Proteomes" id="UP001321582"/>
    </source>
</evidence>
<accession>A0AAU9D7R1</accession>
<keyword evidence="3" id="KW-1185">Reference proteome</keyword>
<protein>
    <recommendedName>
        <fullName evidence="1">AAA-ATPase-like domain-containing protein</fullName>
    </recommendedName>
</protein>
<dbReference type="RefSeq" id="WP_307904560.1">
    <property type="nucleotide sequence ID" value="NZ_AP027059.1"/>
</dbReference>
<dbReference type="Pfam" id="PF08011">
    <property type="entry name" value="PDDEXK_9"/>
    <property type="match status" value="1"/>
</dbReference>
<dbReference type="Proteomes" id="UP001321582">
    <property type="component" value="Chromosome"/>
</dbReference>
<dbReference type="PANTHER" id="PTHR34825:SF1">
    <property type="entry name" value="AAA-ATPASE-LIKE DOMAIN-CONTAINING PROTEIN"/>
    <property type="match status" value="1"/>
</dbReference>
<dbReference type="AlphaFoldDB" id="A0AAU9D7R1"/>
<dbReference type="Pfam" id="PF09820">
    <property type="entry name" value="AAA-ATPase_like"/>
    <property type="match status" value="1"/>
</dbReference>
<dbReference type="KEGG" id="haby:HLVA_01800"/>
<dbReference type="InterPro" id="IPR018631">
    <property type="entry name" value="AAA-ATPase-like_dom"/>
</dbReference>
<dbReference type="PANTHER" id="PTHR34825">
    <property type="entry name" value="CONSERVED PROTEIN, WITH A WEAK D-GALACTARATE DEHYDRATASE/ALTRONATE HYDROLASE DOMAIN"/>
    <property type="match status" value="1"/>
</dbReference>
<dbReference type="InterPro" id="IPR012547">
    <property type="entry name" value="PDDEXK_9"/>
</dbReference>